<dbReference type="PANTHER" id="PTHR12025">
    <property type="entry name" value="VASCULAR ENDOTHELIAL GROWTH FACTOR"/>
    <property type="match status" value="1"/>
</dbReference>
<feature type="non-terminal residue" evidence="5">
    <location>
        <position position="1"/>
    </location>
</feature>
<dbReference type="SMART" id="SM00141">
    <property type="entry name" value="PDGF"/>
    <property type="match status" value="1"/>
</dbReference>
<gene>
    <name evidence="5" type="ORF">SPARVUS_LOCUS5037258</name>
</gene>
<dbReference type="Proteomes" id="UP001162483">
    <property type="component" value="Unassembled WGS sequence"/>
</dbReference>
<dbReference type="Gene3D" id="2.10.90.10">
    <property type="entry name" value="Cystine-knot cytokines"/>
    <property type="match status" value="1"/>
</dbReference>
<dbReference type="PANTHER" id="PTHR12025:SF17">
    <property type="entry name" value="VASCULAR ENDOTHELIAL GROWTH FACTOR B"/>
    <property type="match status" value="1"/>
</dbReference>
<keyword evidence="2" id="KW-1015">Disulfide bond</keyword>
<name>A0ABN9CGY3_9NEOB</name>
<accession>A0ABN9CGY3</accession>
<sequence>WSDIYNRSKCQPRWVLLNLLREFPQFSEFLFKPACVSVQRCAGCCLDEAQSCFPLQSHIVKMEVIITDQV</sequence>
<organism evidence="5 6">
    <name type="scientific">Staurois parvus</name>
    <dbReference type="NCBI Taxonomy" id="386267"/>
    <lineage>
        <taxon>Eukaryota</taxon>
        <taxon>Metazoa</taxon>
        <taxon>Chordata</taxon>
        <taxon>Craniata</taxon>
        <taxon>Vertebrata</taxon>
        <taxon>Euteleostomi</taxon>
        <taxon>Amphibia</taxon>
        <taxon>Batrachia</taxon>
        <taxon>Anura</taxon>
        <taxon>Neobatrachia</taxon>
        <taxon>Ranoidea</taxon>
        <taxon>Ranidae</taxon>
        <taxon>Staurois</taxon>
    </lineage>
</organism>
<feature type="domain" description="Platelet-derived growth factor (PDGF) family profile" evidence="4">
    <location>
        <begin position="1"/>
        <end position="64"/>
    </location>
</feature>
<dbReference type="InterPro" id="IPR029034">
    <property type="entry name" value="Cystine-knot_cytokine"/>
</dbReference>
<reference evidence="5" key="1">
    <citation type="submission" date="2023-05" db="EMBL/GenBank/DDBJ databases">
        <authorList>
            <person name="Stuckert A."/>
        </authorList>
    </citation>
    <scope>NUCLEOTIDE SEQUENCE</scope>
</reference>
<dbReference type="Pfam" id="PF00341">
    <property type="entry name" value="PDGF"/>
    <property type="match status" value="1"/>
</dbReference>
<evidence type="ECO:0000313" key="5">
    <source>
        <dbReference type="EMBL" id="CAI9559258.1"/>
    </source>
</evidence>
<dbReference type="EMBL" id="CATNWA010010062">
    <property type="protein sequence ID" value="CAI9559258.1"/>
    <property type="molecule type" value="Genomic_DNA"/>
</dbReference>
<evidence type="ECO:0000256" key="1">
    <source>
        <dbReference type="ARBA" id="ARBA00023030"/>
    </source>
</evidence>
<evidence type="ECO:0000313" key="6">
    <source>
        <dbReference type="Proteomes" id="UP001162483"/>
    </source>
</evidence>
<dbReference type="InterPro" id="IPR000072">
    <property type="entry name" value="PDGF/VEGF_dom"/>
</dbReference>
<dbReference type="SUPFAM" id="SSF57501">
    <property type="entry name" value="Cystine-knot cytokines"/>
    <property type="match status" value="1"/>
</dbReference>
<evidence type="ECO:0000256" key="2">
    <source>
        <dbReference type="ARBA" id="ARBA00023157"/>
    </source>
</evidence>
<evidence type="ECO:0000256" key="3">
    <source>
        <dbReference type="RuleBase" id="RU003818"/>
    </source>
</evidence>
<evidence type="ECO:0000259" key="4">
    <source>
        <dbReference type="PROSITE" id="PS50278"/>
    </source>
</evidence>
<dbReference type="PROSITE" id="PS50278">
    <property type="entry name" value="PDGF_2"/>
    <property type="match status" value="1"/>
</dbReference>
<comment type="caution">
    <text evidence="5">The sequence shown here is derived from an EMBL/GenBank/DDBJ whole genome shotgun (WGS) entry which is preliminary data.</text>
</comment>
<comment type="similarity">
    <text evidence="3">Belongs to the PDGF/VEGF growth factor family.</text>
</comment>
<dbReference type="InterPro" id="IPR050507">
    <property type="entry name" value="PDGF/VEGF_growth_factor"/>
</dbReference>
<proteinExistence type="inferred from homology"/>
<keyword evidence="1 3" id="KW-0339">Growth factor</keyword>
<protein>
    <recommendedName>
        <fullName evidence="4">Platelet-derived growth factor (PDGF) family profile domain-containing protein</fullName>
    </recommendedName>
</protein>
<keyword evidence="6" id="KW-1185">Reference proteome</keyword>